<proteinExistence type="predicted"/>
<dbReference type="GO" id="GO:0008168">
    <property type="term" value="F:methyltransferase activity"/>
    <property type="evidence" value="ECO:0007669"/>
    <property type="project" value="UniProtKB-KW"/>
</dbReference>
<evidence type="ECO:0000313" key="1">
    <source>
        <dbReference type="EMBL" id="SNV66015.1"/>
    </source>
</evidence>
<sequence length="230" mass="23767">MMCGVSETAFSQMIAYANKRAAADALAPEQAAEGMRLARTEAEENGVAVPSATVCALLTSFAATGSRDGAPHGAVAVTPAAGVVGLSMLRGLPDKATLTCIEPEATLQSGTKQALRAGGYSASRVRFLTARPLDVMGRLAKSAYQLIYADVSPVELEPIIRAAWPLLAPGGTLVLAGSLLDGTLADATRRDRETAAARAADDYVGEFAAEHDGVVTRLPLDGGLTLLTKR</sequence>
<accession>A0A239Z4H2</accession>
<dbReference type="SUPFAM" id="SSF53335">
    <property type="entry name" value="S-adenosyl-L-methionine-dependent methyltransferases"/>
    <property type="match status" value="1"/>
</dbReference>
<organism evidence="1 2">
    <name type="scientific">Corynebacterium imitans</name>
    <dbReference type="NCBI Taxonomy" id="156978"/>
    <lineage>
        <taxon>Bacteria</taxon>
        <taxon>Bacillati</taxon>
        <taxon>Actinomycetota</taxon>
        <taxon>Actinomycetes</taxon>
        <taxon>Mycobacteriales</taxon>
        <taxon>Corynebacteriaceae</taxon>
        <taxon>Corynebacterium</taxon>
    </lineage>
</organism>
<keyword evidence="1" id="KW-0489">Methyltransferase</keyword>
<dbReference type="EC" id="2.1.1.-" evidence="1"/>
<dbReference type="AlphaFoldDB" id="A0A239Z4H2"/>
<name>A0A239Z4H2_9CORY</name>
<protein>
    <submittedName>
        <fullName evidence="1">Methyltransferase</fullName>
        <ecNumber evidence="1">2.1.1.-</ecNumber>
    </submittedName>
</protein>
<reference evidence="1 2" key="1">
    <citation type="submission" date="2017-06" db="EMBL/GenBank/DDBJ databases">
        <authorList>
            <consortium name="Pathogen Informatics"/>
        </authorList>
    </citation>
    <scope>NUCLEOTIDE SEQUENCE [LARGE SCALE GENOMIC DNA]</scope>
    <source>
        <strain evidence="1 2">NCTC13015</strain>
    </source>
</reference>
<evidence type="ECO:0000313" key="2">
    <source>
        <dbReference type="Proteomes" id="UP000215374"/>
    </source>
</evidence>
<keyword evidence="1" id="KW-0808">Transferase</keyword>
<gene>
    <name evidence="1" type="ORF">SAMEA4535761_00983</name>
</gene>
<dbReference type="Proteomes" id="UP000215374">
    <property type="component" value="Chromosome 1"/>
</dbReference>
<dbReference type="GO" id="GO:0032259">
    <property type="term" value="P:methylation"/>
    <property type="evidence" value="ECO:0007669"/>
    <property type="project" value="UniProtKB-KW"/>
</dbReference>
<dbReference type="InterPro" id="IPR029063">
    <property type="entry name" value="SAM-dependent_MTases_sf"/>
</dbReference>
<dbReference type="Gene3D" id="3.40.50.150">
    <property type="entry name" value="Vaccinia Virus protein VP39"/>
    <property type="match status" value="1"/>
</dbReference>
<dbReference type="EMBL" id="LT906467">
    <property type="protein sequence ID" value="SNV66015.1"/>
    <property type="molecule type" value="Genomic_DNA"/>
</dbReference>